<reference evidence="1" key="1">
    <citation type="submission" date="2021-10" db="EMBL/GenBank/DDBJ databases">
        <title>Psilocybe cubensis genome.</title>
        <authorList>
            <person name="Mckernan K.J."/>
            <person name="Crawford S."/>
            <person name="Trippe A."/>
            <person name="Kane L.T."/>
            <person name="Mclaughlin S."/>
        </authorList>
    </citation>
    <scope>NUCLEOTIDE SEQUENCE</scope>
    <source>
        <strain evidence="1">MGC-MH-2018</strain>
    </source>
</reference>
<organism evidence="1 2">
    <name type="scientific">Psilocybe cubensis</name>
    <name type="common">Psychedelic mushroom</name>
    <name type="synonym">Stropharia cubensis</name>
    <dbReference type="NCBI Taxonomy" id="181762"/>
    <lineage>
        <taxon>Eukaryota</taxon>
        <taxon>Fungi</taxon>
        <taxon>Dikarya</taxon>
        <taxon>Basidiomycota</taxon>
        <taxon>Agaricomycotina</taxon>
        <taxon>Agaricomycetes</taxon>
        <taxon>Agaricomycetidae</taxon>
        <taxon>Agaricales</taxon>
        <taxon>Agaricineae</taxon>
        <taxon>Strophariaceae</taxon>
        <taxon>Psilocybe</taxon>
    </lineage>
</organism>
<evidence type="ECO:0000313" key="2">
    <source>
        <dbReference type="Proteomes" id="UP000664032"/>
    </source>
</evidence>
<protein>
    <submittedName>
        <fullName evidence="1">Ribosome biogenesis protein YTM1</fullName>
    </submittedName>
</protein>
<keyword evidence="2" id="KW-1185">Reference proteome</keyword>
<proteinExistence type="predicted"/>
<name>A0ACB8GFU1_PSICU</name>
<gene>
    <name evidence="1" type="ORF">JR316_0012977</name>
</gene>
<comment type="caution">
    <text evidence="1">The sequence shown here is derived from an EMBL/GenBank/DDBJ whole genome shotgun (WGS) entry which is preliminary data.</text>
</comment>
<sequence length="550" mass="57751">MASTTTTNNNDPSHSQSQQQTQAQQPVTFTTSTPYPLPSQKFMIPLGWRRYQLSQLVNKALALDRGGNYDNAGGGARPVPFDFLVRGEILRGSLAEWCKEKGVGEEETLEIEYIESVMPPQKMFEFPHEDWVSAVSCYIPGLFLTTSYDGHLRAFDYAHNLAFDRAVHSAPVTSLCVVPFPSPSPSSSNMGEGGGEEGETYTIATASHDASAQILRVTLPSPSSSFNLNAKEKATAKGNGNGKAQSLATLYLHTAPIASVSANARGTRLITAGWDGLVGVWAWDGERVARDEVDVPVPVFGGVDGRDRKRRRVGAGAGGAGDGDGERGEGDGDGGMDGGRGKRKAPANVLKSHVGRVSKALFLGLEEGEGSEKAVSCGFDSTVRTWDVEYGLCIATINASEKPFLDLSPLSHAAPSSPLSSVLAVSTDRTMCMYDLRLPSSSSSTSALSSAATATFVHPSTPSCVASSGSGSGSGSGYQAITGAYDGVVRVWDVRSVKGAVASFKVGEEGKGKGRKVLSVDWARGLVGVAGEFGVEVWRVGEDGGVGGRV</sequence>
<dbReference type="Proteomes" id="UP000664032">
    <property type="component" value="Unassembled WGS sequence"/>
</dbReference>
<dbReference type="EMBL" id="JAFIQS020000013">
    <property type="protein sequence ID" value="KAH9474516.1"/>
    <property type="molecule type" value="Genomic_DNA"/>
</dbReference>
<accession>A0ACB8GFU1</accession>
<evidence type="ECO:0000313" key="1">
    <source>
        <dbReference type="EMBL" id="KAH9474516.1"/>
    </source>
</evidence>